<keyword evidence="2" id="KW-1185">Reference proteome</keyword>
<organism evidence="1 2">
    <name type="scientific">Lineolata rhizophorae</name>
    <dbReference type="NCBI Taxonomy" id="578093"/>
    <lineage>
        <taxon>Eukaryota</taxon>
        <taxon>Fungi</taxon>
        <taxon>Dikarya</taxon>
        <taxon>Ascomycota</taxon>
        <taxon>Pezizomycotina</taxon>
        <taxon>Dothideomycetes</taxon>
        <taxon>Dothideomycetes incertae sedis</taxon>
        <taxon>Lineolatales</taxon>
        <taxon>Lineolataceae</taxon>
        <taxon>Lineolata</taxon>
    </lineage>
</organism>
<name>A0A6A6NR73_9PEZI</name>
<reference evidence="1" key="1">
    <citation type="journal article" date="2020" name="Stud. Mycol.">
        <title>101 Dothideomycetes genomes: a test case for predicting lifestyles and emergence of pathogens.</title>
        <authorList>
            <person name="Haridas S."/>
            <person name="Albert R."/>
            <person name="Binder M."/>
            <person name="Bloem J."/>
            <person name="Labutti K."/>
            <person name="Salamov A."/>
            <person name="Andreopoulos B."/>
            <person name="Baker S."/>
            <person name="Barry K."/>
            <person name="Bills G."/>
            <person name="Bluhm B."/>
            <person name="Cannon C."/>
            <person name="Castanera R."/>
            <person name="Culley D."/>
            <person name="Daum C."/>
            <person name="Ezra D."/>
            <person name="Gonzalez J."/>
            <person name="Henrissat B."/>
            <person name="Kuo A."/>
            <person name="Liang C."/>
            <person name="Lipzen A."/>
            <person name="Lutzoni F."/>
            <person name="Magnuson J."/>
            <person name="Mondo S."/>
            <person name="Nolan M."/>
            <person name="Ohm R."/>
            <person name="Pangilinan J."/>
            <person name="Park H.-J."/>
            <person name="Ramirez L."/>
            <person name="Alfaro M."/>
            <person name="Sun H."/>
            <person name="Tritt A."/>
            <person name="Yoshinaga Y."/>
            <person name="Zwiers L.-H."/>
            <person name="Turgeon B."/>
            <person name="Goodwin S."/>
            <person name="Spatafora J."/>
            <person name="Crous P."/>
            <person name="Grigoriev I."/>
        </authorList>
    </citation>
    <scope>NUCLEOTIDE SEQUENCE</scope>
    <source>
        <strain evidence="1">ATCC 16933</strain>
    </source>
</reference>
<evidence type="ECO:0000313" key="2">
    <source>
        <dbReference type="Proteomes" id="UP000799766"/>
    </source>
</evidence>
<dbReference type="AlphaFoldDB" id="A0A6A6NR73"/>
<accession>A0A6A6NR73</accession>
<protein>
    <submittedName>
        <fullName evidence="1">Uncharacterized protein</fullName>
    </submittedName>
</protein>
<dbReference type="Proteomes" id="UP000799766">
    <property type="component" value="Unassembled WGS sequence"/>
</dbReference>
<dbReference type="OrthoDB" id="193467at2759"/>
<evidence type="ECO:0000313" key="1">
    <source>
        <dbReference type="EMBL" id="KAF2454007.1"/>
    </source>
</evidence>
<proteinExistence type="predicted"/>
<gene>
    <name evidence="1" type="ORF">BDY21DRAFT_291824</name>
</gene>
<dbReference type="EMBL" id="MU001693">
    <property type="protein sequence ID" value="KAF2454007.1"/>
    <property type="molecule type" value="Genomic_DNA"/>
</dbReference>
<sequence>MGPEVSLGGTSYYAAMDDDWQEAASILRRLSANTYCLRELDLEGCTEWARALVWGVVNEEWDSSAAASGASPSCTVGPDWTGAWRQVSRLNLSQGWLPNKESIQGLPSRLICMQLLAYLRTVEDEFANGQVSPGSDEGGGEGIDVARKWVDREAESRRVESTIRELRTRAGQGFCRVEHGWSPVTVNMGKKAHAEG</sequence>